<dbReference type="NCBIfam" id="TIGR00229">
    <property type="entry name" value="sensory_box"/>
    <property type="match status" value="4"/>
</dbReference>
<evidence type="ECO:0000256" key="3">
    <source>
        <dbReference type="ARBA" id="ARBA00022553"/>
    </source>
</evidence>
<dbReference type="CDD" id="cd00082">
    <property type="entry name" value="HisKA"/>
    <property type="match status" value="1"/>
</dbReference>
<gene>
    <name evidence="12" type="ORF">GWK17_00965</name>
</gene>
<evidence type="ECO:0000259" key="9">
    <source>
        <dbReference type="PROSITE" id="PS50109"/>
    </source>
</evidence>
<reference evidence="12 13" key="1">
    <citation type="submission" date="2020-03" db="EMBL/GenBank/DDBJ databases">
        <authorList>
            <person name="Sun Q."/>
        </authorList>
    </citation>
    <scope>NUCLEOTIDE SEQUENCE [LARGE SCALE GENOMIC DNA]</scope>
    <source>
        <strain evidence="12 13">KACC 21451</strain>
    </source>
</reference>
<dbReference type="InterPro" id="IPR036097">
    <property type="entry name" value="HisK_dim/P_sf"/>
</dbReference>
<dbReference type="SMART" id="SM00086">
    <property type="entry name" value="PAC"/>
    <property type="match status" value="4"/>
</dbReference>
<dbReference type="SUPFAM" id="SSF55874">
    <property type="entry name" value="ATPase domain of HSP90 chaperone/DNA topoisomerase II/histidine kinase"/>
    <property type="match status" value="1"/>
</dbReference>
<evidence type="ECO:0000256" key="1">
    <source>
        <dbReference type="ARBA" id="ARBA00000085"/>
    </source>
</evidence>
<evidence type="ECO:0000256" key="6">
    <source>
        <dbReference type="ARBA" id="ARBA00022777"/>
    </source>
</evidence>
<feature type="domain" description="Histidine kinase" evidence="9">
    <location>
        <begin position="522"/>
        <end position="729"/>
    </location>
</feature>
<protein>
    <recommendedName>
        <fullName evidence="2">histidine kinase</fullName>
        <ecNumber evidence="2">2.7.13.3</ecNumber>
    </recommendedName>
</protein>
<dbReference type="EC" id="2.7.13.3" evidence="2"/>
<dbReference type="InterPro" id="IPR036890">
    <property type="entry name" value="HATPase_C_sf"/>
</dbReference>
<dbReference type="InterPro" id="IPR035965">
    <property type="entry name" value="PAS-like_dom_sf"/>
</dbReference>
<dbReference type="InterPro" id="IPR005467">
    <property type="entry name" value="His_kinase_dom"/>
</dbReference>
<dbReference type="PRINTS" id="PR00344">
    <property type="entry name" value="BCTRLSENSOR"/>
</dbReference>
<evidence type="ECO:0000256" key="2">
    <source>
        <dbReference type="ARBA" id="ARBA00012438"/>
    </source>
</evidence>
<dbReference type="GO" id="GO:0000155">
    <property type="term" value="F:phosphorelay sensor kinase activity"/>
    <property type="evidence" value="ECO:0007669"/>
    <property type="project" value="InterPro"/>
</dbReference>
<dbReference type="InterPro" id="IPR000014">
    <property type="entry name" value="PAS"/>
</dbReference>
<dbReference type="InterPro" id="IPR003661">
    <property type="entry name" value="HisK_dim/P_dom"/>
</dbReference>
<keyword evidence="6" id="KW-0418">Kinase</keyword>
<dbReference type="SUPFAM" id="SSF55785">
    <property type="entry name" value="PYP-like sensor domain (PAS domain)"/>
    <property type="match status" value="4"/>
</dbReference>
<dbReference type="Pfam" id="PF00512">
    <property type="entry name" value="HisKA"/>
    <property type="match status" value="1"/>
</dbReference>
<evidence type="ECO:0000256" key="7">
    <source>
        <dbReference type="ARBA" id="ARBA00022840"/>
    </source>
</evidence>
<feature type="domain" description="PAS" evidence="10">
    <location>
        <begin position="136"/>
        <end position="178"/>
    </location>
</feature>
<dbReference type="Gene3D" id="3.30.450.20">
    <property type="entry name" value="PAS domain"/>
    <property type="match status" value="4"/>
</dbReference>
<dbReference type="EMBL" id="JAAVUM010000001">
    <property type="protein sequence ID" value="NKE04055.1"/>
    <property type="molecule type" value="Genomic_DNA"/>
</dbReference>
<dbReference type="GO" id="GO:0005524">
    <property type="term" value="F:ATP binding"/>
    <property type="evidence" value="ECO:0007669"/>
    <property type="project" value="UniProtKB-KW"/>
</dbReference>
<dbReference type="Pfam" id="PF00989">
    <property type="entry name" value="PAS"/>
    <property type="match status" value="2"/>
</dbReference>
<keyword evidence="3" id="KW-0597">Phosphoprotein</keyword>
<keyword evidence="4" id="KW-0808">Transferase</keyword>
<comment type="catalytic activity">
    <reaction evidence="1">
        <text>ATP + protein L-histidine = ADP + protein N-phospho-L-histidine.</text>
        <dbReference type="EC" id="2.7.13.3"/>
    </reaction>
</comment>
<dbReference type="PANTHER" id="PTHR43065">
    <property type="entry name" value="SENSOR HISTIDINE KINASE"/>
    <property type="match status" value="1"/>
</dbReference>
<evidence type="ECO:0000313" key="13">
    <source>
        <dbReference type="Proteomes" id="UP000587942"/>
    </source>
</evidence>
<evidence type="ECO:0000256" key="8">
    <source>
        <dbReference type="ARBA" id="ARBA00023012"/>
    </source>
</evidence>
<dbReference type="SUPFAM" id="SSF47384">
    <property type="entry name" value="Homodimeric domain of signal transducing histidine kinase"/>
    <property type="match status" value="1"/>
</dbReference>
<sequence>METAVNGPLLFENIFNHLTFPVVIFEIDHEASNEVRVLEVNETACSLFKYSREEFLTKKGISLFNHLSPRVLKTLKTLLFKNDRLSTILELRDKTGQVFTVEINASFINQGSKPLIFCMLKEYSSSSCENDAVREENRYLRMILDTTQSFVLILDKDGRIYSCNQYTERMTGYSLKELQYQKFWDIFIESEEKGRISQCYLSGNIPLEYQNSWLMKNGKKRHIKWKTQTVTDADGNTDFVLATGVDVTDEVLSYKELDKSRGKYQTLVSSMNDLVFTIDRSYTITSVYGKWLATNGFTKEAFEGKSIDHLLSDCIMHQKVKKTLGGEVSEFEWELGCADKIYSFHTVLSPIVLHDNTVREIVGVTRDITEKKSLEEHHKRIYEALTSGVIVQNTSGEIIYVNKNSTEILGYSEHELKNMTSMSKDWEAENSAGEAFPGEEHPAMKTLRTGEGHSNVEMFIYNPEKKEKRWILVDTRPIFEAGSYKKVEYVLSTFLDITKKKEMDEVMQQAQKHALVGKIASGVVHEIRNPLTSLMGFLKLFEEGDRNSQLFDYLPVIKAELEQLNKFANEFIELSNTNEGKWAEANLIEIINDAIHGLKMEIDDRQINISIESDYSESILLFCNEPDLKLLFINLFENSIEAMDIHGNLQILVHCLEEKVMIKVIDNGKGISPERLKHLCEPYYSTKEKGTGLGLMRSLKIINDHKGKIDFSSEVGQGTVVTIELFYQQQ</sequence>
<evidence type="ECO:0000256" key="4">
    <source>
        <dbReference type="ARBA" id="ARBA00022679"/>
    </source>
</evidence>
<keyword evidence="5" id="KW-0547">Nucleotide-binding</keyword>
<dbReference type="InterPro" id="IPR004358">
    <property type="entry name" value="Sig_transdc_His_kin-like_C"/>
</dbReference>
<dbReference type="PROSITE" id="PS50109">
    <property type="entry name" value="HIS_KIN"/>
    <property type="match status" value="1"/>
</dbReference>
<evidence type="ECO:0000313" key="12">
    <source>
        <dbReference type="EMBL" id="NKE04055.1"/>
    </source>
</evidence>
<dbReference type="Gene3D" id="1.10.287.130">
    <property type="match status" value="1"/>
</dbReference>
<comment type="caution">
    <text evidence="12">The sequence shown here is derived from an EMBL/GenBank/DDBJ whole genome shotgun (WGS) entry which is preliminary data.</text>
</comment>
<dbReference type="SMART" id="SM00387">
    <property type="entry name" value="HATPase_c"/>
    <property type="match status" value="1"/>
</dbReference>
<keyword evidence="7" id="KW-0067">ATP-binding</keyword>
<evidence type="ECO:0000259" key="11">
    <source>
        <dbReference type="PROSITE" id="PS50113"/>
    </source>
</evidence>
<proteinExistence type="predicted"/>
<dbReference type="Pfam" id="PF13426">
    <property type="entry name" value="PAS_9"/>
    <property type="match status" value="2"/>
</dbReference>
<evidence type="ECO:0000256" key="5">
    <source>
        <dbReference type="ARBA" id="ARBA00022741"/>
    </source>
</evidence>
<dbReference type="Pfam" id="PF02518">
    <property type="entry name" value="HATPase_c"/>
    <property type="match status" value="1"/>
</dbReference>
<dbReference type="InterPro" id="IPR013767">
    <property type="entry name" value="PAS_fold"/>
</dbReference>
<dbReference type="PROSITE" id="PS50113">
    <property type="entry name" value="PAC"/>
    <property type="match status" value="1"/>
</dbReference>
<evidence type="ECO:0000259" key="10">
    <source>
        <dbReference type="PROSITE" id="PS50112"/>
    </source>
</evidence>
<dbReference type="GO" id="GO:0006355">
    <property type="term" value="P:regulation of DNA-templated transcription"/>
    <property type="evidence" value="ECO:0007669"/>
    <property type="project" value="InterPro"/>
</dbReference>
<feature type="domain" description="PAS" evidence="10">
    <location>
        <begin position="374"/>
        <end position="416"/>
    </location>
</feature>
<feature type="domain" description="PAC" evidence="11">
    <location>
        <begin position="454"/>
        <end position="509"/>
    </location>
</feature>
<accession>A0A846TJ60</accession>
<dbReference type="SMART" id="SM00091">
    <property type="entry name" value="PAS"/>
    <property type="match status" value="4"/>
</dbReference>
<keyword evidence="8" id="KW-0902">Two-component regulatory system</keyword>
<dbReference type="InterPro" id="IPR000700">
    <property type="entry name" value="PAS-assoc_C"/>
</dbReference>
<dbReference type="PANTHER" id="PTHR43065:SF34">
    <property type="entry name" value="SPORULATION KINASE A"/>
    <property type="match status" value="1"/>
</dbReference>
<organism evidence="12 13">
    <name type="scientific">Mesobacillus selenatarsenatis</name>
    <dbReference type="NCBI Taxonomy" id="388741"/>
    <lineage>
        <taxon>Bacteria</taxon>
        <taxon>Bacillati</taxon>
        <taxon>Bacillota</taxon>
        <taxon>Bacilli</taxon>
        <taxon>Bacillales</taxon>
        <taxon>Bacillaceae</taxon>
        <taxon>Mesobacillus</taxon>
    </lineage>
</organism>
<dbReference type="InterPro" id="IPR001610">
    <property type="entry name" value="PAC"/>
</dbReference>
<dbReference type="InterPro" id="IPR003594">
    <property type="entry name" value="HATPase_dom"/>
</dbReference>
<dbReference type="PROSITE" id="PS50112">
    <property type="entry name" value="PAS"/>
    <property type="match status" value="2"/>
</dbReference>
<name>A0A846TJ60_9BACI</name>
<dbReference type="RefSeq" id="WP_167830580.1">
    <property type="nucleotide sequence ID" value="NZ_JAAVUM010000001.1"/>
</dbReference>
<dbReference type="CDD" id="cd00130">
    <property type="entry name" value="PAS"/>
    <property type="match status" value="3"/>
</dbReference>
<dbReference type="Gene3D" id="3.30.565.10">
    <property type="entry name" value="Histidine kinase-like ATPase, C-terminal domain"/>
    <property type="match status" value="1"/>
</dbReference>
<dbReference type="SMART" id="SM00388">
    <property type="entry name" value="HisKA"/>
    <property type="match status" value="1"/>
</dbReference>
<dbReference type="Proteomes" id="UP000587942">
    <property type="component" value="Unassembled WGS sequence"/>
</dbReference>
<dbReference type="AlphaFoldDB" id="A0A846TJ60"/>